<dbReference type="PROSITE" id="PS51352">
    <property type="entry name" value="THIOREDOXIN_2"/>
    <property type="match status" value="1"/>
</dbReference>
<dbReference type="PANTHER" id="PTHR45663:SF40">
    <property type="entry name" value="THIOREDOXIN 2"/>
    <property type="match status" value="1"/>
</dbReference>
<dbReference type="PANTHER" id="PTHR45663">
    <property type="entry name" value="GEO12009P1"/>
    <property type="match status" value="1"/>
</dbReference>
<evidence type="ECO:0000256" key="2">
    <source>
        <dbReference type="ARBA" id="ARBA00022448"/>
    </source>
</evidence>
<accession>A0AA45LAU4</accession>
<evidence type="ECO:0000256" key="3">
    <source>
        <dbReference type="ARBA" id="ARBA00022982"/>
    </source>
</evidence>
<dbReference type="InterPro" id="IPR005746">
    <property type="entry name" value="Thioredoxin"/>
</dbReference>
<reference evidence="9" key="1">
    <citation type="submission" date="2021-04" db="EMBL/GenBank/DDBJ databases">
        <title>Genomic sequence of Actinosynnema pretiosum subsp. pretiosum ATCC 31280 (C-14919).</title>
        <authorList>
            <person name="Bai L."/>
            <person name="Wang X."/>
            <person name="Xiao Y."/>
        </authorList>
    </citation>
    <scope>NUCLEOTIDE SEQUENCE</scope>
    <source>
        <strain evidence="9">ATCC 31280</strain>
    </source>
</reference>
<dbReference type="CDD" id="cd02947">
    <property type="entry name" value="TRX_family"/>
    <property type="match status" value="1"/>
</dbReference>
<comment type="similarity">
    <text evidence="1">Belongs to the thioredoxin family.</text>
</comment>
<keyword evidence="2" id="KW-0813">Transport</keyword>
<dbReference type="NCBIfam" id="TIGR01068">
    <property type="entry name" value="thioredoxin"/>
    <property type="match status" value="1"/>
</dbReference>
<feature type="region of interest" description="Disordered" evidence="7">
    <location>
        <begin position="111"/>
        <end position="131"/>
    </location>
</feature>
<evidence type="ECO:0000256" key="1">
    <source>
        <dbReference type="ARBA" id="ARBA00008987"/>
    </source>
</evidence>
<keyword evidence="3" id="KW-0249">Electron transport</keyword>
<protein>
    <recommendedName>
        <fullName evidence="6">Thioredoxin</fullName>
    </recommendedName>
</protein>
<dbReference type="InterPro" id="IPR013766">
    <property type="entry name" value="Thioredoxin_domain"/>
</dbReference>
<evidence type="ECO:0000259" key="8">
    <source>
        <dbReference type="PROSITE" id="PS51352"/>
    </source>
</evidence>
<sequence>MATVELTTENFDEVVGGSDMVLVDFWASWCGPCRQFAPVYDKAAEKHSDIVFGKVDTEDQQQLAQAFQVRSIPTLMIVRDGVVLYAQPGALPETALEDLIKQAREVDMDEVRKQVAEQQAEETDGEPATKG</sequence>
<dbReference type="Proteomes" id="UP000677152">
    <property type="component" value="Chromosome"/>
</dbReference>
<dbReference type="PRINTS" id="PR00421">
    <property type="entry name" value="THIOREDOXIN"/>
</dbReference>
<evidence type="ECO:0000256" key="5">
    <source>
        <dbReference type="ARBA" id="ARBA00023284"/>
    </source>
</evidence>
<name>A0AA45LAU4_9PSEU</name>
<dbReference type="SUPFAM" id="SSF52833">
    <property type="entry name" value="Thioredoxin-like"/>
    <property type="match status" value="1"/>
</dbReference>
<feature type="domain" description="Thioredoxin" evidence="8">
    <location>
        <begin position="1"/>
        <end position="105"/>
    </location>
</feature>
<dbReference type="FunFam" id="3.40.30.10:FF:000155">
    <property type="entry name" value="Thioredoxin"/>
    <property type="match status" value="1"/>
</dbReference>
<dbReference type="Gene3D" id="3.40.30.10">
    <property type="entry name" value="Glutaredoxin"/>
    <property type="match status" value="1"/>
</dbReference>
<dbReference type="GO" id="GO:0015035">
    <property type="term" value="F:protein-disulfide reductase activity"/>
    <property type="evidence" value="ECO:0007669"/>
    <property type="project" value="UniProtKB-UniRule"/>
</dbReference>
<dbReference type="EMBL" id="CP073249">
    <property type="protein sequence ID" value="QUF06577.1"/>
    <property type="molecule type" value="Genomic_DNA"/>
</dbReference>
<dbReference type="PROSITE" id="PS00194">
    <property type="entry name" value="THIOREDOXIN_1"/>
    <property type="match status" value="1"/>
</dbReference>
<evidence type="ECO:0000256" key="4">
    <source>
        <dbReference type="ARBA" id="ARBA00023157"/>
    </source>
</evidence>
<evidence type="ECO:0000313" key="9">
    <source>
        <dbReference type="EMBL" id="QUF06577.1"/>
    </source>
</evidence>
<dbReference type="InterPro" id="IPR036249">
    <property type="entry name" value="Thioredoxin-like_sf"/>
</dbReference>
<proteinExistence type="inferred from homology"/>
<dbReference type="Pfam" id="PF00085">
    <property type="entry name" value="Thioredoxin"/>
    <property type="match status" value="1"/>
</dbReference>
<organism evidence="9 10">
    <name type="scientific">Actinosynnema pretiosum subsp. pretiosum</name>
    <dbReference type="NCBI Taxonomy" id="103721"/>
    <lineage>
        <taxon>Bacteria</taxon>
        <taxon>Bacillati</taxon>
        <taxon>Actinomycetota</taxon>
        <taxon>Actinomycetes</taxon>
        <taxon>Pseudonocardiales</taxon>
        <taxon>Pseudonocardiaceae</taxon>
        <taxon>Actinosynnema</taxon>
    </lineage>
</organism>
<keyword evidence="4" id="KW-1015">Disulfide bond</keyword>
<dbReference type="InterPro" id="IPR017937">
    <property type="entry name" value="Thioredoxin_CS"/>
</dbReference>
<dbReference type="GO" id="GO:0005829">
    <property type="term" value="C:cytosol"/>
    <property type="evidence" value="ECO:0007669"/>
    <property type="project" value="TreeGrafter"/>
</dbReference>
<gene>
    <name evidence="9" type="primary">trxA</name>
    <name evidence="9" type="ORF">KCV87_11285</name>
</gene>
<evidence type="ECO:0000256" key="7">
    <source>
        <dbReference type="SAM" id="MobiDB-lite"/>
    </source>
</evidence>
<evidence type="ECO:0000256" key="6">
    <source>
        <dbReference type="NCBIfam" id="TIGR01068"/>
    </source>
</evidence>
<evidence type="ECO:0000313" key="10">
    <source>
        <dbReference type="Proteomes" id="UP000677152"/>
    </source>
</evidence>
<keyword evidence="5" id="KW-0676">Redox-active center</keyword>
<dbReference type="AlphaFoldDB" id="A0AA45LAU4"/>